<name>A0A063CBN5_USTVR</name>
<evidence type="ECO:0000256" key="1">
    <source>
        <dbReference type="SAM" id="MobiDB-lite"/>
    </source>
</evidence>
<sequence length="207" mass="23383">MAAPRWTTRMVCLGRPILAARKPVRRHTPVRLASSRPATIVDSGFWTSLIPKPLRKENRTNGTKSKEWNPATFFIVMFLFIGSMSIQMIALRNQSERHSRQSTIRIGQLREAVEKLERGEDLDVDKLLGDAGESPQDTDWEAVLKALESDELSKKSHKDGAKRNQSQRQEPVALEEKLEKKKLEDGDVMTANSSTKPQRANLGGNFF</sequence>
<dbReference type="HOGENOM" id="CLU_084831_3_0_1"/>
<keyword evidence="2" id="KW-1133">Transmembrane helix</keyword>
<reference evidence="4" key="1">
    <citation type="journal article" date="2016" name="Genome Announc.">
        <title>Genome sequence of Ustilaginoidea virens IPU010, a rice pathogenic fungus causing false smut.</title>
        <authorList>
            <person name="Kumagai T."/>
            <person name="Ishii T."/>
            <person name="Terai G."/>
            <person name="Umemura M."/>
            <person name="Machida M."/>
            <person name="Asai K."/>
        </authorList>
    </citation>
    <scope>NUCLEOTIDE SEQUENCE [LARGE SCALE GENOMIC DNA]</scope>
    <source>
        <strain evidence="4">IPU010</strain>
    </source>
</reference>
<gene>
    <name evidence="3" type="ORF">UVI_02038090</name>
</gene>
<dbReference type="EMBL" id="BBTG02000020">
    <property type="protein sequence ID" value="GAO14100.1"/>
    <property type="molecule type" value="Genomic_DNA"/>
</dbReference>
<protein>
    <submittedName>
        <fullName evidence="3">Uncharacterized protein</fullName>
    </submittedName>
</protein>
<dbReference type="AlphaFoldDB" id="A0A063CBN5"/>
<evidence type="ECO:0000313" key="3">
    <source>
        <dbReference type="EMBL" id="GAO14100.1"/>
    </source>
</evidence>
<feature type="transmembrane region" description="Helical" evidence="2">
    <location>
        <begin position="71"/>
        <end position="91"/>
    </location>
</feature>
<feature type="region of interest" description="Disordered" evidence="1">
    <location>
        <begin position="150"/>
        <end position="207"/>
    </location>
</feature>
<comment type="caution">
    <text evidence="3">The sequence shown here is derived from an EMBL/GenBank/DDBJ whole genome shotgun (WGS) entry which is preliminary data.</text>
</comment>
<dbReference type="Proteomes" id="UP000054053">
    <property type="component" value="Unassembled WGS sequence"/>
</dbReference>
<organism evidence="3 4">
    <name type="scientific">Ustilaginoidea virens</name>
    <name type="common">Rice false smut fungus</name>
    <name type="synonym">Villosiclava virens</name>
    <dbReference type="NCBI Taxonomy" id="1159556"/>
    <lineage>
        <taxon>Eukaryota</taxon>
        <taxon>Fungi</taxon>
        <taxon>Dikarya</taxon>
        <taxon>Ascomycota</taxon>
        <taxon>Pezizomycotina</taxon>
        <taxon>Sordariomycetes</taxon>
        <taxon>Hypocreomycetidae</taxon>
        <taxon>Hypocreales</taxon>
        <taxon>Clavicipitaceae</taxon>
        <taxon>Ustilaginoidea</taxon>
    </lineage>
</organism>
<evidence type="ECO:0000256" key="2">
    <source>
        <dbReference type="SAM" id="Phobius"/>
    </source>
</evidence>
<feature type="compositionally biased region" description="Basic and acidic residues" evidence="1">
    <location>
        <begin position="150"/>
        <end position="162"/>
    </location>
</feature>
<feature type="compositionally biased region" description="Basic and acidic residues" evidence="1">
    <location>
        <begin position="174"/>
        <end position="185"/>
    </location>
</feature>
<accession>A0A063CBN5</accession>
<dbReference type="Pfam" id="PF17254">
    <property type="entry name" value="DUF5321"/>
    <property type="match status" value="1"/>
</dbReference>
<keyword evidence="2" id="KW-0812">Transmembrane</keyword>
<proteinExistence type="predicted"/>
<dbReference type="InterPro" id="IPR035213">
    <property type="entry name" value="DUF5321"/>
</dbReference>
<evidence type="ECO:0000313" key="4">
    <source>
        <dbReference type="Proteomes" id="UP000054053"/>
    </source>
</evidence>
<keyword evidence="2" id="KW-0472">Membrane</keyword>